<protein>
    <submittedName>
        <fullName evidence="1">Uncharacterized protein</fullName>
    </submittedName>
</protein>
<reference evidence="1 2" key="1">
    <citation type="submission" date="2024-04" db="EMBL/GenBank/DDBJ databases">
        <authorList>
            <person name="Fracassetti M."/>
        </authorList>
    </citation>
    <scope>NUCLEOTIDE SEQUENCE [LARGE SCALE GENOMIC DNA]</scope>
</reference>
<organism evidence="1 2">
    <name type="scientific">Linum trigynum</name>
    <dbReference type="NCBI Taxonomy" id="586398"/>
    <lineage>
        <taxon>Eukaryota</taxon>
        <taxon>Viridiplantae</taxon>
        <taxon>Streptophyta</taxon>
        <taxon>Embryophyta</taxon>
        <taxon>Tracheophyta</taxon>
        <taxon>Spermatophyta</taxon>
        <taxon>Magnoliopsida</taxon>
        <taxon>eudicotyledons</taxon>
        <taxon>Gunneridae</taxon>
        <taxon>Pentapetalae</taxon>
        <taxon>rosids</taxon>
        <taxon>fabids</taxon>
        <taxon>Malpighiales</taxon>
        <taxon>Linaceae</taxon>
        <taxon>Linum</taxon>
    </lineage>
</organism>
<accession>A0AAV2CE86</accession>
<evidence type="ECO:0000313" key="1">
    <source>
        <dbReference type="EMBL" id="CAL1354188.1"/>
    </source>
</evidence>
<dbReference type="AlphaFoldDB" id="A0AAV2CE86"/>
<name>A0AAV2CE86_9ROSI</name>
<dbReference type="EMBL" id="OZ034813">
    <property type="protein sequence ID" value="CAL1354188.1"/>
    <property type="molecule type" value="Genomic_DNA"/>
</dbReference>
<evidence type="ECO:0000313" key="2">
    <source>
        <dbReference type="Proteomes" id="UP001497516"/>
    </source>
</evidence>
<gene>
    <name evidence="1" type="ORF">LTRI10_LOCUS2025</name>
</gene>
<proteinExistence type="predicted"/>
<sequence length="77" mass="8054">MGNESNNNINWCVPSRTSTFHGNGGGVAASGERRRETMTSKVASGQLQEDHSLSYDFCIKDGGGGCIFQASGVLLGS</sequence>
<dbReference type="Proteomes" id="UP001497516">
    <property type="component" value="Chromosome 1"/>
</dbReference>
<keyword evidence="2" id="KW-1185">Reference proteome</keyword>